<dbReference type="EMBL" id="CP071382">
    <property type="protein sequence ID" value="QSV47431.1"/>
    <property type="molecule type" value="Genomic_DNA"/>
</dbReference>
<dbReference type="Proteomes" id="UP000663651">
    <property type="component" value="Chromosome"/>
</dbReference>
<dbReference type="Gene3D" id="3.30.160.20">
    <property type="match status" value="1"/>
</dbReference>
<evidence type="ECO:0000256" key="1">
    <source>
        <dbReference type="ARBA" id="ARBA00010835"/>
    </source>
</evidence>
<reference evidence="4 5" key="1">
    <citation type="submission" date="2021-03" db="EMBL/GenBank/DDBJ databases">
        <title>Geobacter metallireducens gen. nov. sp. nov., a microorganism capable of coupling the complete oxidation of organic compounds to the reduction of iron and other metals.</title>
        <authorList>
            <person name="Li Y."/>
        </authorList>
    </citation>
    <scope>NUCLEOTIDE SEQUENCE [LARGE SCALE GENOMIC DNA]</scope>
    <source>
        <strain evidence="4 5">Jerry-YX</strain>
    </source>
</reference>
<evidence type="ECO:0000313" key="5">
    <source>
        <dbReference type="Proteomes" id="UP000663651"/>
    </source>
</evidence>
<proteinExistence type="inferred from homology"/>
<evidence type="ECO:0000313" key="4">
    <source>
        <dbReference type="EMBL" id="QSV47431.1"/>
    </source>
</evidence>
<gene>
    <name evidence="4" type="ORF">JZM60_13260</name>
</gene>
<keyword evidence="5" id="KW-1185">Reference proteome</keyword>
<comment type="similarity">
    <text evidence="1">Belongs to the prokaryotic/mitochondrial release factor family.</text>
</comment>
<evidence type="ECO:0000259" key="3">
    <source>
        <dbReference type="Pfam" id="PF00472"/>
    </source>
</evidence>
<name>A0ABX7Q9A0_9BACT</name>
<feature type="compositionally biased region" description="Basic residues" evidence="2">
    <location>
        <begin position="94"/>
        <end position="107"/>
    </location>
</feature>
<feature type="region of interest" description="Disordered" evidence="2">
    <location>
        <begin position="68"/>
        <end position="107"/>
    </location>
</feature>
<dbReference type="InterPro" id="IPR000352">
    <property type="entry name" value="Pep_chain_release_fac_I"/>
</dbReference>
<feature type="compositionally biased region" description="Basic and acidic residues" evidence="2">
    <location>
        <begin position="83"/>
        <end position="93"/>
    </location>
</feature>
<dbReference type="InterPro" id="IPR045853">
    <property type="entry name" value="Pep_chain_release_fac_I_sf"/>
</dbReference>
<accession>A0ABX7Q9A0</accession>
<dbReference type="PANTHER" id="PTHR43804">
    <property type="entry name" value="LD18447P"/>
    <property type="match status" value="1"/>
</dbReference>
<dbReference type="PANTHER" id="PTHR43804:SF6">
    <property type="entry name" value="CLASS I PEPTIDE CHAIN RELEASE FACTOR"/>
    <property type="match status" value="1"/>
</dbReference>
<dbReference type="SUPFAM" id="SSF75620">
    <property type="entry name" value="Release factor"/>
    <property type="match status" value="1"/>
</dbReference>
<organism evidence="4 5">
    <name type="scientific">Geobacter benzoatilyticus</name>
    <dbReference type="NCBI Taxonomy" id="2815309"/>
    <lineage>
        <taxon>Bacteria</taxon>
        <taxon>Pseudomonadati</taxon>
        <taxon>Thermodesulfobacteriota</taxon>
        <taxon>Desulfuromonadia</taxon>
        <taxon>Geobacterales</taxon>
        <taxon>Geobacteraceae</taxon>
        <taxon>Geobacter</taxon>
    </lineage>
</organism>
<evidence type="ECO:0000256" key="2">
    <source>
        <dbReference type="SAM" id="MobiDB-lite"/>
    </source>
</evidence>
<feature type="domain" description="Prokaryotic-type class I peptide chain release factors" evidence="3">
    <location>
        <begin position="2"/>
        <end position="101"/>
    </location>
</feature>
<dbReference type="InterPro" id="IPR050057">
    <property type="entry name" value="Prokaryotic/Mito_RF"/>
</dbReference>
<sequence length="107" mass="12533">MIEIKESDLKVEYYRGSGPGGQHRNVTETGVRIRHLPTGIVVQACESRSQARNREIALERLRQTLERRARREKKRIATAVPRSQKEKRVDDKKRRAMTKRLRTLPDD</sequence>
<protein>
    <submittedName>
        <fullName evidence="4">Peptide chain release factor-like protein</fullName>
    </submittedName>
</protein>
<dbReference type="Pfam" id="PF00472">
    <property type="entry name" value="RF-1"/>
    <property type="match status" value="1"/>
</dbReference>